<feature type="domain" description="F-box" evidence="1">
    <location>
        <begin position="96"/>
        <end position="128"/>
    </location>
</feature>
<evidence type="ECO:0000259" key="1">
    <source>
        <dbReference type="Pfam" id="PF00646"/>
    </source>
</evidence>
<evidence type="ECO:0000313" key="3">
    <source>
        <dbReference type="Proteomes" id="UP001375240"/>
    </source>
</evidence>
<dbReference type="Proteomes" id="UP001375240">
    <property type="component" value="Unassembled WGS sequence"/>
</dbReference>
<name>A0AAV9U8Y8_9PEZI</name>
<proteinExistence type="predicted"/>
<dbReference type="EMBL" id="JAVHNQ010000010">
    <property type="protein sequence ID" value="KAK6337958.1"/>
    <property type="molecule type" value="Genomic_DNA"/>
</dbReference>
<dbReference type="InterPro" id="IPR001810">
    <property type="entry name" value="F-box_dom"/>
</dbReference>
<sequence>MCDSGPPPARTDPIAMLQRAFKRLSFARGRSEPTLAVPDQPPPIYDIKSKDIDAYGNYNGTDGQKDDDSLAEDAGLDSLTSTSYESIFIVQSGPFTKLSLDLLNVILDYLCLRDRIALSLTCKGLQHIAPLPAGYVDSGTYPQALQESVCVSKVTSRLLPPPPDPKVRRRRHRCPYCTHKLCPPTCSSALILDSGTGIFYPPSLYPVHCARFYYATNPPRRPPVEQFANYIYSTIWCEHHRCPRELFSQQQLRITPGKSTGPARFLEEYHHNGHWGATARRPYHQCFYAPSWLVGEKAEYVPPVRTMRTRGDQDVDSREQLESLRQQRHIPVLNGDKNAQSQNPPLGEGWLQPVHERFVYELWCTHCCRPLVLPPGQRSWGLHLAFLSYCGCNESATAMPGCRRCGVVTVKFTLVEVFDLFRSGMESMRDEMRTMSHRLFLATECRRSYAPNGSLSIEKERIVPADPVAAAAALRIVRGEDRIILPPPPPRLGVPQLPYVIIRRILELLLEDGKDPAAVQGYCRALQASYCFLKGYCGGTAVGGAALARLQERYVYSGGVSWPMPLAGEMVRRQDF</sequence>
<dbReference type="AlphaFoldDB" id="A0AAV9U8Y8"/>
<reference evidence="2 3" key="1">
    <citation type="submission" date="2019-10" db="EMBL/GenBank/DDBJ databases">
        <authorList>
            <person name="Palmer J.M."/>
        </authorList>
    </citation>
    <scope>NUCLEOTIDE SEQUENCE [LARGE SCALE GENOMIC DNA]</scope>
    <source>
        <strain evidence="2 3">TWF696</strain>
    </source>
</reference>
<protein>
    <recommendedName>
        <fullName evidence="1">F-box domain-containing protein</fullName>
    </recommendedName>
</protein>
<evidence type="ECO:0000313" key="2">
    <source>
        <dbReference type="EMBL" id="KAK6337958.1"/>
    </source>
</evidence>
<comment type="caution">
    <text evidence="2">The sequence shown here is derived from an EMBL/GenBank/DDBJ whole genome shotgun (WGS) entry which is preliminary data.</text>
</comment>
<dbReference type="Pfam" id="PF00646">
    <property type="entry name" value="F-box"/>
    <property type="match status" value="1"/>
</dbReference>
<gene>
    <name evidence="2" type="ORF">TWF696_001431</name>
</gene>
<accession>A0AAV9U8Y8</accession>
<organism evidence="2 3">
    <name type="scientific">Orbilia brochopaga</name>
    <dbReference type="NCBI Taxonomy" id="3140254"/>
    <lineage>
        <taxon>Eukaryota</taxon>
        <taxon>Fungi</taxon>
        <taxon>Dikarya</taxon>
        <taxon>Ascomycota</taxon>
        <taxon>Pezizomycotina</taxon>
        <taxon>Orbiliomycetes</taxon>
        <taxon>Orbiliales</taxon>
        <taxon>Orbiliaceae</taxon>
        <taxon>Orbilia</taxon>
    </lineage>
</organism>
<keyword evidence="3" id="KW-1185">Reference proteome</keyword>